<dbReference type="SUPFAM" id="SSF55729">
    <property type="entry name" value="Acyl-CoA N-acyltransferases (Nat)"/>
    <property type="match status" value="1"/>
</dbReference>
<dbReference type="RefSeq" id="WP_317563518.1">
    <property type="nucleotide sequence ID" value="NZ_JAWLJX010000001.1"/>
</dbReference>
<dbReference type="InterPro" id="IPR000182">
    <property type="entry name" value="GNAT_dom"/>
</dbReference>
<dbReference type="Gene3D" id="3.40.630.30">
    <property type="match status" value="1"/>
</dbReference>
<feature type="domain" description="N-acetyltransferase" evidence="1">
    <location>
        <begin position="10"/>
        <end position="167"/>
    </location>
</feature>
<dbReference type="EC" id="2.3.1.-" evidence="2"/>
<sequence length="168" mass="18453">MSVDPRTGGMELVDPSYDLRVAWLDCRIEWGPGLHEDGFGLTADDDVDSARGFSDWIDRIRSDSDCTYRWIMEGGRILGGIALRDDRHDSVEALGHIGYGVRPSDRGRGIATWAVGEMLRVAAGLGLRRITAVCQVGNSASIRTVESVGGKRVYRTESVVLYSIPVLR</sequence>
<dbReference type="PROSITE" id="PS51186">
    <property type="entry name" value="GNAT"/>
    <property type="match status" value="1"/>
</dbReference>
<evidence type="ECO:0000259" key="1">
    <source>
        <dbReference type="PROSITE" id="PS51186"/>
    </source>
</evidence>
<dbReference type="PANTHER" id="PTHR39173:SF1">
    <property type="entry name" value="ACETYLTRANSFERASE"/>
    <property type="match status" value="1"/>
</dbReference>
<dbReference type="PANTHER" id="PTHR39173">
    <property type="entry name" value="ACETYLTRANSFERASE"/>
    <property type="match status" value="1"/>
</dbReference>
<dbReference type="Pfam" id="PF13302">
    <property type="entry name" value="Acetyltransf_3"/>
    <property type="match status" value="1"/>
</dbReference>
<accession>A0ABU4B9A4</accession>
<keyword evidence="2" id="KW-0808">Transferase</keyword>
<comment type="caution">
    <text evidence="2">The sequence shown here is derived from an EMBL/GenBank/DDBJ whole genome shotgun (WGS) entry which is preliminary data.</text>
</comment>
<dbReference type="GO" id="GO:0016746">
    <property type="term" value="F:acyltransferase activity"/>
    <property type="evidence" value="ECO:0007669"/>
    <property type="project" value="UniProtKB-KW"/>
</dbReference>
<reference evidence="2 3" key="1">
    <citation type="submission" date="2023-10" db="EMBL/GenBank/DDBJ databases">
        <title>Development of a sustainable strategy for remediation of hydrocarbon-contaminated territories based on the waste exchange concept.</title>
        <authorList>
            <person name="Krivoruchko A."/>
        </authorList>
    </citation>
    <scope>NUCLEOTIDE SEQUENCE [LARGE SCALE GENOMIC DNA]</scope>
    <source>
        <strain evidence="2 3">IEGM 1323</strain>
    </source>
</reference>
<dbReference type="Proteomes" id="UP001185755">
    <property type="component" value="Unassembled WGS sequence"/>
</dbReference>
<name>A0ABU4B9A4_9NOCA</name>
<gene>
    <name evidence="2" type="ORF">R3P96_05420</name>
</gene>
<keyword evidence="2" id="KW-0012">Acyltransferase</keyword>
<keyword evidence="3" id="KW-1185">Reference proteome</keyword>
<evidence type="ECO:0000313" key="3">
    <source>
        <dbReference type="Proteomes" id="UP001185755"/>
    </source>
</evidence>
<dbReference type="CDD" id="cd04301">
    <property type="entry name" value="NAT_SF"/>
    <property type="match status" value="1"/>
</dbReference>
<organism evidence="2 3">
    <name type="scientific">Rhodococcoides yunnanense</name>
    <dbReference type="NCBI Taxonomy" id="278209"/>
    <lineage>
        <taxon>Bacteria</taxon>
        <taxon>Bacillati</taxon>
        <taxon>Actinomycetota</taxon>
        <taxon>Actinomycetes</taxon>
        <taxon>Mycobacteriales</taxon>
        <taxon>Nocardiaceae</taxon>
        <taxon>Rhodococcoides</taxon>
    </lineage>
</organism>
<evidence type="ECO:0000313" key="2">
    <source>
        <dbReference type="EMBL" id="MDV6260774.1"/>
    </source>
</evidence>
<dbReference type="InterPro" id="IPR016181">
    <property type="entry name" value="Acyl_CoA_acyltransferase"/>
</dbReference>
<dbReference type="EMBL" id="JAWLJX010000001">
    <property type="protein sequence ID" value="MDV6260774.1"/>
    <property type="molecule type" value="Genomic_DNA"/>
</dbReference>
<protein>
    <submittedName>
        <fullName evidence="2">GNAT family N-acetyltransferase</fullName>
        <ecNumber evidence="2">2.3.1.-</ecNumber>
    </submittedName>
</protein>
<proteinExistence type="predicted"/>